<dbReference type="InterPro" id="IPR041118">
    <property type="entry name" value="Rx_N"/>
</dbReference>
<proteinExistence type="inferred from homology"/>
<dbReference type="PRINTS" id="PR00364">
    <property type="entry name" value="DISEASERSIST"/>
</dbReference>
<evidence type="ECO:0000256" key="3">
    <source>
        <dbReference type="ARBA" id="ARBA00022737"/>
    </source>
</evidence>
<name>A0AAW2PH86_SESRA</name>
<sequence length="314" mass="35860">MADAIISMTLERLAAFAEEKIREEVNLVRGVKEEVHHLSSKLKTMRDVLEDAERRGFKEKTIQNWLKRLEDVSYDIDDVLDEWSFVALKLQIEGSKDFHLPRMKVCPPIQSSCMCFNKVSTRRDIAVKIKGLNEKLTVILNEKDEFNFIVNQPHVDHQDTIKGQSTSSIDLSDIHGRGDDKDVLVSKLMHEVAGQQLQVCPQVISIVGVGGIGKTTLAQFVFNDDLLVNCFKLRIWVCVSNVFDEVKIAKAILESVNGKSPDVNELNELVKHLEKSISRKKFLLVLDDVWTEDIDKWEPLKPLLNLVPLEVKFW</sequence>
<dbReference type="Pfam" id="PF18052">
    <property type="entry name" value="Rx_N"/>
    <property type="match status" value="1"/>
</dbReference>
<dbReference type="GO" id="GO:0006952">
    <property type="term" value="P:defense response"/>
    <property type="evidence" value="ECO:0007669"/>
    <property type="project" value="UniProtKB-KW"/>
</dbReference>
<evidence type="ECO:0000259" key="7">
    <source>
        <dbReference type="Pfam" id="PF00931"/>
    </source>
</evidence>
<dbReference type="GO" id="GO:0043531">
    <property type="term" value="F:ADP binding"/>
    <property type="evidence" value="ECO:0007669"/>
    <property type="project" value="InterPro"/>
</dbReference>
<dbReference type="EMBL" id="JACGWJ010000017">
    <property type="protein sequence ID" value="KAL0354573.1"/>
    <property type="molecule type" value="Genomic_DNA"/>
</dbReference>
<dbReference type="Gene3D" id="3.40.50.300">
    <property type="entry name" value="P-loop containing nucleotide triphosphate hydrolases"/>
    <property type="match status" value="1"/>
</dbReference>
<evidence type="ECO:0000256" key="2">
    <source>
        <dbReference type="ARBA" id="ARBA00022614"/>
    </source>
</evidence>
<dbReference type="PANTHER" id="PTHR36766:SF45">
    <property type="entry name" value="NB-ARC DOMAIN-CONTAINING PROTEIN"/>
    <property type="match status" value="1"/>
</dbReference>
<dbReference type="CDD" id="cd14798">
    <property type="entry name" value="RX-CC_like"/>
    <property type="match status" value="1"/>
</dbReference>
<dbReference type="GO" id="GO:0005524">
    <property type="term" value="F:ATP binding"/>
    <property type="evidence" value="ECO:0007669"/>
    <property type="project" value="UniProtKB-KW"/>
</dbReference>
<dbReference type="InterPro" id="IPR027417">
    <property type="entry name" value="P-loop_NTPase"/>
</dbReference>
<dbReference type="AlphaFoldDB" id="A0AAW2PH86"/>
<accession>A0AAW2PH86</accession>
<feature type="domain" description="Disease resistance N-terminal" evidence="8">
    <location>
        <begin position="6"/>
        <end position="96"/>
    </location>
</feature>
<keyword evidence="3" id="KW-0677">Repeat</keyword>
<reference evidence="9" key="1">
    <citation type="submission" date="2020-06" db="EMBL/GenBank/DDBJ databases">
        <authorList>
            <person name="Li T."/>
            <person name="Hu X."/>
            <person name="Zhang T."/>
            <person name="Song X."/>
            <person name="Zhang H."/>
            <person name="Dai N."/>
            <person name="Sheng W."/>
            <person name="Hou X."/>
            <person name="Wei L."/>
        </authorList>
    </citation>
    <scope>NUCLEOTIDE SEQUENCE</scope>
    <source>
        <strain evidence="9">G02</strain>
        <tissue evidence="9">Leaf</tissue>
    </source>
</reference>
<dbReference type="InterPro" id="IPR038005">
    <property type="entry name" value="RX-like_CC"/>
</dbReference>
<organism evidence="9">
    <name type="scientific">Sesamum radiatum</name>
    <name type="common">Black benniseed</name>
    <dbReference type="NCBI Taxonomy" id="300843"/>
    <lineage>
        <taxon>Eukaryota</taxon>
        <taxon>Viridiplantae</taxon>
        <taxon>Streptophyta</taxon>
        <taxon>Embryophyta</taxon>
        <taxon>Tracheophyta</taxon>
        <taxon>Spermatophyta</taxon>
        <taxon>Magnoliopsida</taxon>
        <taxon>eudicotyledons</taxon>
        <taxon>Gunneridae</taxon>
        <taxon>Pentapetalae</taxon>
        <taxon>asterids</taxon>
        <taxon>lamiids</taxon>
        <taxon>Lamiales</taxon>
        <taxon>Pedaliaceae</taxon>
        <taxon>Sesamum</taxon>
    </lineage>
</organism>
<keyword evidence="6" id="KW-0067">ATP-binding</keyword>
<comment type="caution">
    <text evidence="9">The sequence shown here is derived from an EMBL/GenBank/DDBJ whole genome shotgun (WGS) entry which is preliminary data.</text>
</comment>
<evidence type="ECO:0000256" key="1">
    <source>
        <dbReference type="ARBA" id="ARBA00008894"/>
    </source>
</evidence>
<evidence type="ECO:0000256" key="6">
    <source>
        <dbReference type="ARBA" id="ARBA00022840"/>
    </source>
</evidence>
<dbReference type="SUPFAM" id="SSF52540">
    <property type="entry name" value="P-loop containing nucleoside triphosphate hydrolases"/>
    <property type="match status" value="1"/>
</dbReference>
<protein>
    <submittedName>
        <fullName evidence="9">Disease resistance protein RGA4</fullName>
    </submittedName>
</protein>
<keyword evidence="2" id="KW-0433">Leucine-rich repeat</keyword>
<comment type="similarity">
    <text evidence="1">Belongs to the disease resistance NB-LRR family.</text>
</comment>
<feature type="domain" description="NB-ARC" evidence="7">
    <location>
        <begin position="193"/>
        <end position="299"/>
    </location>
</feature>
<evidence type="ECO:0000256" key="5">
    <source>
        <dbReference type="ARBA" id="ARBA00022821"/>
    </source>
</evidence>
<evidence type="ECO:0000259" key="8">
    <source>
        <dbReference type="Pfam" id="PF18052"/>
    </source>
</evidence>
<reference evidence="9" key="2">
    <citation type="journal article" date="2024" name="Plant">
        <title>Genomic evolution and insights into agronomic trait innovations of Sesamum species.</title>
        <authorList>
            <person name="Miao H."/>
            <person name="Wang L."/>
            <person name="Qu L."/>
            <person name="Liu H."/>
            <person name="Sun Y."/>
            <person name="Le M."/>
            <person name="Wang Q."/>
            <person name="Wei S."/>
            <person name="Zheng Y."/>
            <person name="Lin W."/>
            <person name="Duan Y."/>
            <person name="Cao H."/>
            <person name="Xiong S."/>
            <person name="Wang X."/>
            <person name="Wei L."/>
            <person name="Li C."/>
            <person name="Ma Q."/>
            <person name="Ju M."/>
            <person name="Zhao R."/>
            <person name="Li G."/>
            <person name="Mu C."/>
            <person name="Tian Q."/>
            <person name="Mei H."/>
            <person name="Zhang T."/>
            <person name="Gao T."/>
            <person name="Zhang H."/>
        </authorList>
    </citation>
    <scope>NUCLEOTIDE SEQUENCE</scope>
    <source>
        <strain evidence="9">G02</strain>
    </source>
</reference>
<keyword evidence="4" id="KW-0547">Nucleotide-binding</keyword>
<keyword evidence="5" id="KW-0611">Plant defense</keyword>
<dbReference type="PANTHER" id="PTHR36766">
    <property type="entry name" value="PLANT BROAD-SPECTRUM MILDEW RESISTANCE PROTEIN RPW8"/>
    <property type="match status" value="1"/>
</dbReference>
<evidence type="ECO:0000313" key="9">
    <source>
        <dbReference type="EMBL" id="KAL0354573.1"/>
    </source>
</evidence>
<dbReference type="Pfam" id="PF00931">
    <property type="entry name" value="NB-ARC"/>
    <property type="match status" value="1"/>
</dbReference>
<dbReference type="Gene3D" id="1.20.5.4130">
    <property type="match status" value="1"/>
</dbReference>
<evidence type="ECO:0000256" key="4">
    <source>
        <dbReference type="ARBA" id="ARBA00022741"/>
    </source>
</evidence>
<gene>
    <name evidence="9" type="ORF">Sradi_3904200</name>
</gene>
<dbReference type="InterPro" id="IPR002182">
    <property type="entry name" value="NB-ARC"/>
</dbReference>